<sequence>MNTETLDETTAKSLLKPKIEVIFVLVIRGTKKLLQDLKIERTITKIDSSDSFFSWHANVVVVNRRKHLIFMNDLSRLSLTIVGVRSTQYKNLKNIFLKELTDYLISENLDEARINQYINDCADIIFTTTNNRSVISTMNDVVLIMQNISFDFANYIELNKWNNDSFYKPINYSKPIEVFKQEIENRYSRE</sequence>
<name>A0AAJ2JY80_9BACL</name>
<organism evidence="2 3">
    <name type="scientific">Paenibacillus suaedae</name>
    <dbReference type="NCBI Taxonomy" id="3077233"/>
    <lineage>
        <taxon>Bacteria</taxon>
        <taxon>Bacillati</taxon>
        <taxon>Bacillota</taxon>
        <taxon>Bacilli</taxon>
        <taxon>Bacillales</taxon>
        <taxon>Paenibacillaceae</taxon>
        <taxon>Paenibacillus</taxon>
    </lineage>
</organism>
<reference evidence="3" key="1">
    <citation type="submission" date="2023-09" db="EMBL/GenBank/DDBJ databases">
        <title>Paenibacillus sp. chi10 Genome sequencing and assembly.</title>
        <authorList>
            <person name="Kim I."/>
        </authorList>
    </citation>
    <scope>NUCLEOTIDE SEQUENCE [LARGE SCALE GENOMIC DNA]</scope>
    <source>
        <strain evidence="3">chi10</strain>
    </source>
</reference>
<evidence type="ECO:0000313" key="2">
    <source>
        <dbReference type="EMBL" id="MDT8976614.1"/>
    </source>
</evidence>
<evidence type="ECO:0000313" key="3">
    <source>
        <dbReference type="Proteomes" id="UP001250538"/>
    </source>
</evidence>
<gene>
    <name evidence="2" type="ORF">RQP50_10205</name>
</gene>
<dbReference type="AlphaFoldDB" id="A0AAJ2JY80"/>
<accession>A0AAJ2JY80</accession>
<feature type="domain" description="DUF6933" evidence="1">
    <location>
        <begin position="26"/>
        <end position="177"/>
    </location>
</feature>
<evidence type="ECO:0000259" key="1">
    <source>
        <dbReference type="Pfam" id="PF22016"/>
    </source>
</evidence>
<protein>
    <recommendedName>
        <fullName evidence="1">DUF6933 domain-containing protein</fullName>
    </recommendedName>
</protein>
<dbReference type="InterPro" id="IPR053864">
    <property type="entry name" value="DUF6933"/>
</dbReference>
<dbReference type="RefSeq" id="WP_315745295.1">
    <property type="nucleotide sequence ID" value="NZ_JAVYAA010000002.1"/>
</dbReference>
<comment type="caution">
    <text evidence="2">The sequence shown here is derived from an EMBL/GenBank/DDBJ whole genome shotgun (WGS) entry which is preliminary data.</text>
</comment>
<proteinExistence type="predicted"/>
<dbReference type="Pfam" id="PF22016">
    <property type="entry name" value="DUF6933"/>
    <property type="match status" value="1"/>
</dbReference>
<dbReference type="Proteomes" id="UP001250538">
    <property type="component" value="Unassembled WGS sequence"/>
</dbReference>
<dbReference type="EMBL" id="JAVYAA010000002">
    <property type="protein sequence ID" value="MDT8976614.1"/>
    <property type="molecule type" value="Genomic_DNA"/>
</dbReference>
<keyword evidence="3" id="KW-1185">Reference proteome</keyword>